<dbReference type="EMBL" id="CP142149">
    <property type="protein sequence ID" value="WSE26452.1"/>
    <property type="molecule type" value="Genomic_DNA"/>
</dbReference>
<feature type="transmembrane region" description="Helical" evidence="1">
    <location>
        <begin position="130"/>
        <end position="150"/>
    </location>
</feature>
<protein>
    <recommendedName>
        <fullName evidence="4">DUF2269 family protein</fullName>
    </recommendedName>
</protein>
<name>A0ABZ1HW20_9PSEU</name>
<sequence length="158" mass="16018">MSKVFLSIHVLAAILAVGPVAVAASMFPAALKRGDRSTLALLHRICRVYAWVSIAVPVFGFAVAGTMKVTGQAWVLVSIALTAVAAVVLLVFVLPGQRAALGGPSGDGAVAEGAVATAVPALDTRVAGRLAMTTGVFNLLWAVVTVLMIVRPGSSTGV</sequence>
<evidence type="ECO:0000313" key="2">
    <source>
        <dbReference type="EMBL" id="WSE26452.1"/>
    </source>
</evidence>
<keyword evidence="1" id="KW-1133">Transmembrane helix</keyword>
<keyword evidence="3" id="KW-1185">Reference proteome</keyword>
<dbReference type="RefSeq" id="WP_326565422.1">
    <property type="nucleotide sequence ID" value="NZ_CP142149.1"/>
</dbReference>
<feature type="transmembrane region" description="Helical" evidence="1">
    <location>
        <begin position="73"/>
        <end position="94"/>
    </location>
</feature>
<proteinExistence type="predicted"/>
<dbReference type="Proteomes" id="UP001330812">
    <property type="component" value="Chromosome"/>
</dbReference>
<organism evidence="2 3">
    <name type="scientific">Amycolatopsis rhabdoformis</name>
    <dbReference type="NCBI Taxonomy" id="1448059"/>
    <lineage>
        <taxon>Bacteria</taxon>
        <taxon>Bacillati</taxon>
        <taxon>Actinomycetota</taxon>
        <taxon>Actinomycetes</taxon>
        <taxon>Pseudonocardiales</taxon>
        <taxon>Pseudonocardiaceae</taxon>
        <taxon>Amycolatopsis</taxon>
    </lineage>
</organism>
<keyword evidence="1" id="KW-0812">Transmembrane</keyword>
<evidence type="ECO:0000256" key="1">
    <source>
        <dbReference type="SAM" id="Phobius"/>
    </source>
</evidence>
<evidence type="ECO:0008006" key="4">
    <source>
        <dbReference type="Google" id="ProtNLM"/>
    </source>
</evidence>
<feature type="transmembrane region" description="Helical" evidence="1">
    <location>
        <begin position="48"/>
        <end position="66"/>
    </location>
</feature>
<reference evidence="2 3" key="1">
    <citation type="journal article" date="2015" name="Int. J. Syst. Evol. Microbiol.">
        <title>Amycolatopsis rhabdoformis sp. nov., an actinomycete isolated from a tropical forest soil.</title>
        <authorList>
            <person name="Souza W.R."/>
            <person name="Silva R.E."/>
            <person name="Goodfellow M."/>
            <person name="Busarakam K."/>
            <person name="Figueiro F.S."/>
            <person name="Ferreira D."/>
            <person name="Rodrigues-Filho E."/>
            <person name="Moraes L.A.B."/>
            <person name="Zucchi T.D."/>
        </authorList>
    </citation>
    <scope>NUCLEOTIDE SEQUENCE [LARGE SCALE GENOMIC DNA]</scope>
    <source>
        <strain evidence="2 3">NCIMB 14900</strain>
    </source>
</reference>
<keyword evidence="1" id="KW-0472">Membrane</keyword>
<evidence type="ECO:0000313" key="3">
    <source>
        <dbReference type="Proteomes" id="UP001330812"/>
    </source>
</evidence>
<gene>
    <name evidence="2" type="ORF">VSH64_26615</name>
</gene>
<accession>A0ABZ1HW20</accession>